<feature type="compositionally biased region" description="Polar residues" evidence="1">
    <location>
        <begin position="649"/>
        <end position="679"/>
    </location>
</feature>
<proteinExistence type="predicted"/>
<dbReference type="EMBL" id="JARAOO010000002">
    <property type="protein sequence ID" value="KAJ7978717.1"/>
    <property type="molecule type" value="Genomic_DNA"/>
</dbReference>
<feature type="region of interest" description="Disordered" evidence="1">
    <location>
        <begin position="396"/>
        <end position="439"/>
    </location>
</feature>
<evidence type="ECO:0000313" key="2">
    <source>
        <dbReference type="EMBL" id="KAJ7978717.1"/>
    </source>
</evidence>
<keyword evidence="3" id="KW-1185">Reference proteome</keyword>
<dbReference type="PANTHER" id="PTHR31267:SF7">
    <property type="entry name" value="DENTIN SIALOPHOSPHOPROTEIN-LIKE PROTEIN"/>
    <property type="match status" value="1"/>
</dbReference>
<feature type="compositionally biased region" description="Polar residues" evidence="1">
    <location>
        <begin position="733"/>
        <end position="762"/>
    </location>
</feature>
<dbReference type="PANTHER" id="PTHR31267">
    <property type="entry name" value="DENTIN SIALOPHOSPHOPROTEIN-LIKE PROTEIN"/>
    <property type="match status" value="1"/>
</dbReference>
<feature type="region of interest" description="Disordered" evidence="1">
    <location>
        <begin position="1082"/>
        <end position="1105"/>
    </location>
</feature>
<feature type="compositionally biased region" description="Low complexity" evidence="1">
    <location>
        <begin position="1228"/>
        <end position="1241"/>
    </location>
</feature>
<sequence length="1837" mass="200729">MPGNEAGDRVHNFFGQENLSQGQYHSQGVDGNWQGLSNNPWVGSQRQIGAPFIPNLKNFNVQQSDSERGHTGQSEHPSHGLNLSQFNLRHESGRNHSQNQQSAVNGFVSEHQVFLTRQNEANFMGVDTDSDRHSLSSRGISMLESQQGNGPELYKKNLVRLDATESPVNYDFLGGQHQINGRHPSMLQSLRRQQSGINEMQLLQQQVMLTQMQELQRQQQLQQLEARQQISLNQASPTEKQTVGNHSASPVNGIPINEASNFLWQPEVMAANSNWLQRAASPVFQGSSSGLMLSPDQGHALRLMGLVPQQADQSLYGLPVSSSRGTPNQYSHVQVNKPAVQQVSSSGNSFPVQQYAAISGQTSGQDVVSRQDIQGMLGHSTGQGLNSGLNMGNLQEVSSQQSNAPVQKFHGRQELVESSEPSKEKMEMQVPPSHSVATLDPTEEKILFGSDDNPWDSFGRNAGGFNMLDGKDSFGGFPSIQSGSWSALMQSAVAETSNSDIGLREEWSGLSFRNTESSPGNERPLSIDRGKQQLVWAENNLQVASNLNSRPFLRLDDVNQPDTTTNSGGLPAFQQSGFETPSEQDDRLQTSSLQRSIPQFLERGKWLDCSPQQKVLAEGNHTYGHFANSLGPEINSKSMSGPWTHKHTLLSSNSSGDPLNKPNGWNSIDSVSHDGNATLENHDKGNLSETSQSMHGMGHLPGTWNSDSVSNSSVGLGHVNSATGNPQVYKGESSMSSLAAVPNSGTTMGNQQSTPLHSNSHSGDMWKNAGSSRSSRGNEDPSKTWHHLTKNPHVLESSGNNSTERGVSEMCDMQITNYKDSSTEGIHSNRSHHRIGGMRENVWLDASDSGALPGSKPKSSGQVNRRPGGPRKFQYHPMGDLDVDVEPSYGNKHVSHSPPIPQQAFQALKGQDQGYLGQSKFGRPDVNHIDMEKGCSHFFQVGMKDLNEIASETMLPDHVPKTSAPFSRSIDNYEPNKSAPSSQNMLELLHKVDQSREHGIATQINSPDRNLSCRIPQKETFDVSVVQPQQNRSAASQGFGLQLAPPAQRVPILDFTTSHSSTQEVFSASHVALETVDKGNNWSTHTQSVNSQESSQGELGNSISGTSGQLNSKAFQQNVLGKFSKAFPSGFPFSRFHTQNQSMTGLGGQVIYNQSVNIPVVGRSASHSNQMDESCERAQTSQSALTSFQDTSVSILQKNVACPESSTQQNHAGDPASQTMALEAAPASQPSGTSSNSQQNGSSKVLLNIWTGISSKQHSLGSFPANIPSHPQPDNNFETISAPQKLGGQDTEKIGSDLSDNGVHYMFSPGSGRKEQLEKENSEQKVLPESTDPADKNLGASYGKESLVKHLPDAPHTSAVTQRDIEAFGRSLRPNNLLHQNYSLLNQVQATRSTDIDPTNQSIKRFKGQDSRVDVQQVASKGGQQLSYEYNNMVKDVSVDHSSVPSADPKMSSFTSKPGDGKGTNVSSQDMPGFVQINAHDYSSINNATSVRGEHSLVSPRMAPSWFEQFGTFKNGKILPVYDVQRMAPSKVSEQSLIVEKQSDSLHAQNSVEQVDTASDTNQLANARQSAIPVASEHVNSNSLQLDAPEQTLVVMRPKKRKTATSELVPWHKELTHGFQRLYNISAAELDWARSTNRLIEKVEDEAELNEDLPQMLKSRRRLILTTQLMQQLLRPPPATVLSADVKLHYENVAYSVARLALGDACGAISCSGSETLVPPSSRNLILDKLKSSEKIGDQYFLKVTEELIGRARKLENELLRLDSRASILDLRVEYQDLERFSVINRFAKFHGRGQTDGTETSSSDATASAQKSFPQKYVTGVPMPKNFPDRVQCLSL</sequence>
<name>A0AAD7QC04_QUISA</name>
<organism evidence="2 3">
    <name type="scientific">Quillaja saponaria</name>
    <name type="common">Soap bark tree</name>
    <dbReference type="NCBI Taxonomy" id="32244"/>
    <lineage>
        <taxon>Eukaryota</taxon>
        <taxon>Viridiplantae</taxon>
        <taxon>Streptophyta</taxon>
        <taxon>Embryophyta</taxon>
        <taxon>Tracheophyta</taxon>
        <taxon>Spermatophyta</taxon>
        <taxon>Magnoliopsida</taxon>
        <taxon>eudicotyledons</taxon>
        <taxon>Gunneridae</taxon>
        <taxon>Pentapetalae</taxon>
        <taxon>rosids</taxon>
        <taxon>fabids</taxon>
        <taxon>Fabales</taxon>
        <taxon>Quillajaceae</taxon>
        <taxon>Quillaja</taxon>
    </lineage>
</organism>
<evidence type="ECO:0000313" key="3">
    <source>
        <dbReference type="Proteomes" id="UP001163823"/>
    </source>
</evidence>
<feature type="compositionally biased region" description="Polar residues" evidence="1">
    <location>
        <begin position="1272"/>
        <end position="1282"/>
    </location>
</feature>
<protein>
    <submittedName>
        <fullName evidence="2">Dentin sialophosphoprotein-like protein</fullName>
    </submittedName>
</protein>
<reference evidence="2" key="1">
    <citation type="journal article" date="2023" name="Science">
        <title>Elucidation of the pathway for biosynthesis of saponin adjuvants from the soapbark tree.</title>
        <authorList>
            <person name="Reed J."/>
            <person name="Orme A."/>
            <person name="El-Demerdash A."/>
            <person name="Owen C."/>
            <person name="Martin L.B.B."/>
            <person name="Misra R.C."/>
            <person name="Kikuchi S."/>
            <person name="Rejzek M."/>
            <person name="Martin A.C."/>
            <person name="Harkess A."/>
            <person name="Leebens-Mack J."/>
            <person name="Louveau T."/>
            <person name="Stephenson M.J."/>
            <person name="Osbourn A."/>
        </authorList>
    </citation>
    <scope>NUCLEOTIDE SEQUENCE</scope>
    <source>
        <strain evidence="2">S10</strain>
    </source>
</reference>
<gene>
    <name evidence="2" type="ORF">O6P43_002207</name>
</gene>
<feature type="compositionally biased region" description="Basic and acidic residues" evidence="1">
    <location>
        <begin position="1312"/>
        <end position="1323"/>
    </location>
</feature>
<feature type="compositionally biased region" description="Polar residues" evidence="1">
    <location>
        <begin position="396"/>
        <end position="405"/>
    </location>
</feature>
<feature type="compositionally biased region" description="Polar residues" evidence="1">
    <location>
        <begin position="560"/>
        <end position="581"/>
    </location>
</feature>
<feature type="compositionally biased region" description="Polar residues" evidence="1">
    <location>
        <begin position="703"/>
        <end position="726"/>
    </location>
</feature>
<feature type="region of interest" description="Disordered" evidence="1">
    <location>
        <begin position="1440"/>
        <end position="1466"/>
    </location>
</feature>
<accession>A0AAD7QC04</accession>
<evidence type="ECO:0000256" key="1">
    <source>
        <dbReference type="SAM" id="MobiDB-lite"/>
    </source>
</evidence>
<comment type="caution">
    <text evidence="2">The sequence shown here is derived from an EMBL/GenBank/DDBJ whole genome shotgun (WGS) entry which is preliminary data.</text>
</comment>
<feature type="region of interest" description="Disordered" evidence="1">
    <location>
        <begin position="645"/>
        <end position="806"/>
    </location>
</feature>
<dbReference type="Proteomes" id="UP001163823">
    <property type="component" value="Chromosome 2"/>
</dbReference>
<feature type="region of interest" description="Disordered" evidence="1">
    <location>
        <begin position="1261"/>
        <end position="1337"/>
    </location>
</feature>
<feature type="region of interest" description="Disordered" evidence="1">
    <location>
        <begin position="846"/>
        <end position="876"/>
    </location>
</feature>
<feature type="compositionally biased region" description="Polar residues" evidence="1">
    <location>
        <begin position="1204"/>
        <end position="1220"/>
    </location>
</feature>
<feature type="region of interest" description="Disordered" evidence="1">
    <location>
        <begin position="554"/>
        <end position="591"/>
    </location>
</feature>
<feature type="region of interest" description="Disordered" evidence="1">
    <location>
        <begin position="1202"/>
        <end position="1241"/>
    </location>
</feature>
<feature type="compositionally biased region" description="Basic and acidic residues" evidence="1">
    <location>
        <begin position="411"/>
        <end position="427"/>
    </location>
</feature>